<name>A0ABU1KYW7_9BURK</name>
<organism evidence="6 7">
    <name type="scientific">Paraburkholderia caledonica</name>
    <dbReference type="NCBI Taxonomy" id="134536"/>
    <lineage>
        <taxon>Bacteria</taxon>
        <taxon>Pseudomonadati</taxon>
        <taxon>Pseudomonadota</taxon>
        <taxon>Betaproteobacteria</taxon>
        <taxon>Burkholderiales</taxon>
        <taxon>Burkholderiaceae</taxon>
        <taxon>Paraburkholderia</taxon>
    </lineage>
</organism>
<dbReference type="PANTHER" id="PTHR30537:SF5">
    <property type="entry name" value="HTH-TYPE TRANSCRIPTIONAL ACTIVATOR TTDR-RELATED"/>
    <property type="match status" value="1"/>
</dbReference>
<keyword evidence="4" id="KW-0804">Transcription</keyword>
<sequence length="328" mass="35452">MDRLKALEVLKAVIDHAGFSRGAEAMNMSKSAATRLIQDFEQEMGARLLVRTTRKVALTAVGQHVYERATSVLHSYNELQHLCRENVVDASGQIVLEVPMLLGSQRLGPVIASFIDDNPRISVDVRISKPGDGALSDRGDVSIVVGGGIPETVVARPLAVVQMGLYASRRYIKAKGIPNHPADICPTTIVTVGGTGADQSLALSHEPTGTTHRLKSRGSFMSDHADALVNAAIYAPVVALVPCMSAEIAQKQGLLVPILTSWKPTPIESHLVYRSPRFQPLRVKKLIEHLVENLSKFDTRPTTPSATYQVMAPTSLRPNISSVQFLAA</sequence>
<dbReference type="InterPro" id="IPR036388">
    <property type="entry name" value="WH-like_DNA-bd_sf"/>
</dbReference>
<proteinExistence type="inferred from homology"/>
<dbReference type="SUPFAM" id="SSF46785">
    <property type="entry name" value="Winged helix' DNA-binding domain"/>
    <property type="match status" value="1"/>
</dbReference>
<comment type="similarity">
    <text evidence="1">Belongs to the LysR transcriptional regulatory family.</text>
</comment>
<dbReference type="PANTHER" id="PTHR30537">
    <property type="entry name" value="HTH-TYPE TRANSCRIPTIONAL REGULATOR"/>
    <property type="match status" value="1"/>
</dbReference>
<evidence type="ECO:0000256" key="1">
    <source>
        <dbReference type="ARBA" id="ARBA00009437"/>
    </source>
</evidence>
<dbReference type="InterPro" id="IPR058163">
    <property type="entry name" value="LysR-type_TF_proteobact-type"/>
</dbReference>
<dbReference type="InterPro" id="IPR000847">
    <property type="entry name" value="LysR_HTH_N"/>
</dbReference>
<accession>A0ABU1KYW7</accession>
<keyword evidence="3 6" id="KW-0238">DNA-binding</keyword>
<dbReference type="InterPro" id="IPR005119">
    <property type="entry name" value="LysR_subst-bd"/>
</dbReference>
<evidence type="ECO:0000259" key="5">
    <source>
        <dbReference type="PROSITE" id="PS50931"/>
    </source>
</evidence>
<keyword evidence="7" id="KW-1185">Reference proteome</keyword>
<protein>
    <submittedName>
        <fullName evidence="6">DNA-binding transcriptional LysR family regulator</fullName>
    </submittedName>
</protein>
<evidence type="ECO:0000313" key="6">
    <source>
        <dbReference type="EMBL" id="MDR6376155.1"/>
    </source>
</evidence>
<dbReference type="Gene3D" id="1.10.10.10">
    <property type="entry name" value="Winged helix-like DNA-binding domain superfamily/Winged helix DNA-binding domain"/>
    <property type="match status" value="1"/>
</dbReference>
<evidence type="ECO:0000256" key="2">
    <source>
        <dbReference type="ARBA" id="ARBA00023015"/>
    </source>
</evidence>
<dbReference type="InterPro" id="IPR036390">
    <property type="entry name" value="WH_DNA-bd_sf"/>
</dbReference>
<dbReference type="GO" id="GO:0003677">
    <property type="term" value="F:DNA binding"/>
    <property type="evidence" value="ECO:0007669"/>
    <property type="project" value="UniProtKB-KW"/>
</dbReference>
<evidence type="ECO:0000256" key="4">
    <source>
        <dbReference type="ARBA" id="ARBA00023163"/>
    </source>
</evidence>
<gene>
    <name evidence="6" type="ORF">J2776_002855</name>
</gene>
<dbReference type="EMBL" id="JAVDQN010000002">
    <property type="protein sequence ID" value="MDR6376155.1"/>
    <property type="molecule type" value="Genomic_DNA"/>
</dbReference>
<evidence type="ECO:0000313" key="7">
    <source>
        <dbReference type="Proteomes" id="UP001185254"/>
    </source>
</evidence>
<dbReference type="SUPFAM" id="SSF53850">
    <property type="entry name" value="Periplasmic binding protein-like II"/>
    <property type="match status" value="1"/>
</dbReference>
<comment type="caution">
    <text evidence="6">The sequence shown here is derived from an EMBL/GenBank/DDBJ whole genome shotgun (WGS) entry which is preliminary data.</text>
</comment>
<dbReference type="PROSITE" id="PS50931">
    <property type="entry name" value="HTH_LYSR"/>
    <property type="match status" value="1"/>
</dbReference>
<feature type="domain" description="HTH lysR-type" evidence="5">
    <location>
        <begin position="1"/>
        <end position="59"/>
    </location>
</feature>
<dbReference type="RefSeq" id="WP_310066572.1">
    <property type="nucleotide sequence ID" value="NZ_JAVDQN010000002.1"/>
</dbReference>
<dbReference type="Gene3D" id="3.40.190.290">
    <property type="match status" value="1"/>
</dbReference>
<evidence type="ECO:0000256" key="3">
    <source>
        <dbReference type="ARBA" id="ARBA00023125"/>
    </source>
</evidence>
<dbReference type="Pfam" id="PF03466">
    <property type="entry name" value="LysR_substrate"/>
    <property type="match status" value="1"/>
</dbReference>
<dbReference type="Pfam" id="PF00126">
    <property type="entry name" value="HTH_1"/>
    <property type="match status" value="1"/>
</dbReference>
<keyword evidence="2" id="KW-0805">Transcription regulation</keyword>
<reference evidence="6 7" key="1">
    <citation type="submission" date="2023-07" db="EMBL/GenBank/DDBJ databases">
        <title>Sorghum-associated microbial communities from plants grown in Nebraska, USA.</title>
        <authorList>
            <person name="Schachtman D."/>
        </authorList>
    </citation>
    <scope>NUCLEOTIDE SEQUENCE [LARGE SCALE GENOMIC DNA]</scope>
    <source>
        <strain evidence="6 7">DS1039</strain>
    </source>
</reference>
<dbReference type="Proteomes" id="UP001185254">
    <property type="component" value="Unassembled WGS sequence"/>
</dbReference>